<keyword evidence="1" id="KW-0812">Transmembrane</keyword>
<keyword evidence="1" id="KW-0472">Membrane</keyword>
<accession>A0ABD2PIK8</accession>
<dbReference type="AlphaFoldDB" id="A0ABD2PIK8"/>
<dbReference type="EMBL" id="JABFTP020000188">
    <property type="protein sequence ID" value="KAL3290559.1"/>
    <property type="molecule type" value="Genomic_DNA"/>
</dbReference>
<evidence type="ECO:0000256" key="1">
    <source>
        <dbReference type="SAM" id="Phobius"/>
    </source>
</evidence>
<sequence length="113" mass="13019">MTIQQRLQGDVAIENVQCTEVTSTSNIYQTPCYPNSFLRIRGRRSYRTSHCRPESRPYPFHSEAMPRFSSTKSPEGTVESLSTRAALIAVLWIFICSIFLLHLTYRNFPNVTE</sequence>
<protein>
    <submittedName>
        <fullName evidence="2">Uncharacterized protein</fullName>
    </submittedName>
</protein>
<keyword evidence="1" id="KW-1133">Transmembrane helix</keyword>
<gene>
    <name evidence="2" type="ORF">HHI36_023951</name>
</gene>
<dbReference type="Proteomes" id="UP001516400">
    <property type="component" value="Unassembled WGS sequence"/>
</dbReference>
<organism evidence="2 3">
    <name type="scientific">Cryptolaemus montrouzieri</name>
    <dbReference type="NCBI Taxonomy" id="559131"/>
    <lineage>
        <taxon>Eukaryota</taxon>
        <taxon>Metazoa</taxon>
        <taxon>Ecdysozoa</taxon>
        <taxon>Arthropoda</taxon>
        <taxon>Hexapoda</taxon>
        <taxon>Insecta</taxon>
        <taxon>Pterygota</taxon>
        <taxon>Neoptera</taxon>
        <taxon>Endopterygota</taxon>
        <taxon>Coleoptera</taxon>
        <taxon>Polyphaga</taxon>
        <taxon>Cucujiformia</taxon>
        <taxon>Coccinelloidea</taxon>
        <taxon>Coccinellidae</taxon>
        <taxon>Scymninae</taxon>
        <taxon>Scymnini</taxon>
        <taxon>Cryptolaemus</taxon>
    </lineage>
</organism>
<keyword evidence="3" id="KW-1185">Reference proteome</keyword>
<name>A0ABD2PIK8_9CUCU</name>
<comment type="caution">
    <text evidence="2">The sequence shown here is derived from an EMBL/GenBank/DDBJ whole genome shotgun (WGS) entry which is preliminary data.</text>
</comment>
<evidence type="ECO:0000313" key="3">
    <source>
        <dbReference type="Proteomes" id="UP001516400"/>
    </source>
</evidence>
<evidence type="ECO:0000313" key="2">
    <source>
        <dbReference type="EMBL" id="KAL3290559.1"/>
    </source>
</evidence>
<feature type="transmembrane region" description="Helical" evidence="1">
    <location>
        <begin position="85"/>
        <end position="105"/>
    </location>
</feature>
<reference evidence="2 3" key="1">
    <citation type="journal article" date="2021" name="BMC Biol.">
        <title>Horizontally acquired antibacterial genes associated with adaptive radiation of ladybird beetles.</title>
        <authorList>
            <person name="Li H.S."/>
            <person name="Tang X.F."/>
            <person name="Huang Y.H."/>
            <person name="Xu Z.Y."/>
            <person name="Chen M.L."/>
            <person name="Du X.Y."/>
            <person name="Qiu B.Y."/>
            <person name="Chen P.T."/>
            <person name="Zhang W."/>
            <person name="Slipinski A."/>
            <person name="Escalona H.E."/>
            <person name="Waterhouse R.M."/>
            <person name="Zwick A."/>
            <person name="Pang H."/>
        </authorList>
    </citation>
    <scope>NUCLEOTIDE SEQUENCE [LARGE SCALE GENOMIC DNA]</scope>
    <source>
        <strain evidence="2">SYSU2018</strain>
    </source>
</reference>
<proteinExistence type="predicted"/>